<keyword evidence="1" id="KW-0472">Membrane</keyword>
<feature type="domain" description="CHAT" evidence="2">
    <location>
        <begin position="228"/>
        <end position="369"/>
    </location>
</feature>
<evidence type="ECO:0000313" key="4">
    <source>
        <dbReference type="Proteomes" id="UP000236321"/>
    </source>
</evidence>
<proteinExistence type="predicted"/>
<dbReference type="AlphaFoldDB" id="A0A9P3DHC1"/>
<sequence length="586" mass="66684">MWPDLKHKEFSSEPQTLLRQVVAMAKLVTVKLGEGNWEQGFPVILQIAEEGSPPSIEVTGKLPSAPEIPQNYDQWQSSYRHLPVVVRLTAPATQITNVSTTADCRQTLQTLQDSLKRWLNSESFRPVRERLLENLNRSEPIRFIIQAGDGYLRRLPWNLIEFFDHYPKSEVAIAAPVFEKIVSPPSPTKRLRILAILGNSEGIDVTADRRFLENLPGAETVFLVEPPRQKISEQLWEQHWDILFFAGHSHTEGEVGRIYINQRESLTIGELKHGLRTAIEGGLQLAIFNSCDGLGLAKELENLQIPQAIVMREPVPDKVAQEFLKHFLKAFSRGKSLYLSVRTARERLAEEGLDTELPGVMGLPVICQNPAAVPIIWQTQKRLPIRFWIALPFVFAASMALVFIIPSIISMSNHNENSPPNRPPEIETYQFHKYGISIKYPRNWQLQEGKGDLEGSGIFVKFSPDKNDLSSFPPRLTISLDEYLIGPPMLDDYVNDTISKIINQQNSSIILRSEQTTLANNQAHLIEYTWQDDLGFQLKSLQFLMIKGEKIYRITYTAENKEFPEFLPLVTKVMINSFQVELNPNL</sequence>
<reference evidence="4" key="1">
    <citation type="submission" date="2017-12" db="EMBL/GenBank/DDBJ databases">
        <title>Improved Draft Genome Sequence of Microcystis aeruginosa NIES-298, a Microcystin-Producing Cyanobacterium from Lake Kasumigaura, Japan.</title>
        <authorList>
            <person name="Yamaguchi H."/>
            <person name="Suzuki S."/>
            <person name="Kawachi M."/>
        </authorList>
    </citation>
    <scope>NUCLEOTIDE SEQUENCE [LARGE SCALE GENOMIC DNA]</scope>
    <source>
        <strain evidence="4">NIES-298</strain>
    </source>
</reference>
<comment type="caution">
    <text evidence="3">The sequence shown here is derived from an EMBL/GenBank/DDBJ whole genome shotgun (WGS) entry which is preliminary data.</text>
</comment>
<dbReference type="Pfam" id="PF18933">
    <property type="entry name" value="PsbP_2"/>
    <property type="match status" value="1"/>
</dbReference>
<dbReference type="Gene3D" id="3.40.1000.10">
    <property type="entry name" value="Mog1/PsbP, alpha/beta/alpha sandwich"/>
    <property type="match status" value="1"/>
</dbReference>
<keyword evidence="1" id="KW-0812">Transmembrane</keyword>
<feature type="transmembrane region" description="Helical" evidence="1">
    <location>
        <begin position="387"/>
        <end position="409"/>
    </location>
</feature>
<dbReference type="Proteomes" id="UP000236321">
    <property type="component" value="Unassembled WGS sequence"/>
</dbReference>
<evidence type="ECO:0000313" key="3">
    <source>
        <dbReference type="EMBL" id="GBD55122.1"/>
    </source>
</evidence>
<evidence type="ECO:0000259" key="2">
    <source>
        <dbReference type="Pfam" id="PF12770"/>
    </source>
</evidence>
<protein>
    <recommendedName>
        <fullName evidence="2">CHAT domain-containing protein</fullName>
    </recommendedName>
</protein>
<gene>
    <name evidence="3" type="ORF">BGM30_42150</name>
</gene>
<dbReference type="Pfam" id="PF12770">
    <property type="entry name" value="CHAT"/>
    <property type="match status" value="1"/>
</dbReference>
<dbReference type="EMBL" id="BEYQ01000017">
    <property type="protein sequence ID" value="GBD55122.1"/>
    <property type="molecule type" value="Genomic_DNA"/>
</dbReference>
<dbReference type="InterPro" id="IPR024983">
    <property type="entry name" value="CHAT_dom"/>
</dbReference>
<accession>A0A9P3DHC1</accession>
<name>A0A9P3DHC1_MICAE</name>
<organism evidence="3 4">
    <name type="scientific">Microcystis aeruginosa NIES-298</name>
    <dbReference type="NCBI Taxonomy" id="449468"/>
    <lineage>
        <taxon>Bacteria</taxon>
        <taxon>Bacillati</taxon>
        <taxon>Cyanobacteriota</taxon>
        <taxon>Cyanophyceae</taxon>
        <taxon>Oscillatoriophycideae</taxon>
        <taxon>Chroococcales</taxon>
        <taxon>Microcystaceae</taxon>
        <taxon>Microcystis</taxon>
    </lineage>
</organism>
<evidence type="ECO:0000256" key="1">
    <source>
        <dbReference type="SAM" id="Phobius"/>
    </source>
</evidence>
<keyword evidence="1" id="KW-1133">Transmembrane helix</keyword>